<evidence type="ECO:0000256" key="1">
    <source>
        <dbReference type="SAM" id="MobiDB-lite"/>
    </source>
</evidence>
<dbReference type="InterPro" id="IPR030417">
    <property type="entry name" value="MS4A"/>
</dbReference>
<keyword evidence="4" id="KW-1185">Reference proteome</keyword>
<name>A0A9Q1BDF6_HOLLE</name>
<dbReference type="OrthoDB" id="10071849at2759"/>
<feature type="transmembrane region" description="Helical" evidence="2">
    <location>
        <begin position="99"/>
        <end position="123"/>
    </location>
</feature>
<feature type="transmembrane region" description="Helical" evidence="2">
    <location>
        <begin position="43"/>
        <end position="63"/>
    </location>
</feature>
<feature type="transmembrane region" description="Helical" evidence="2">
    <location>
        <begin position="69"/>
        <end position="87"/>
    </location>
</feature>
<organism evidence="3 4">
    <name type="scientific">Holothuria leucospilota</name>
    <name type="common">Black long sea cucumber</name>
    <name type="synonym">Mertensiothuria leucospilota</name>
    <dbReference type="NCBI Taxonomy" id="206669"/>
    <lineage>
        <taxon>Eukaryota</taxon>
        <taxon>Metazoa</taxon>
        <taxon>Echinodermata</taxon>
        <taxon>Eleutherozoa</taxon>
        <taxon>Echinozoa</taxon>
        <taxon>Holothuroidea</taxon>
        <taxon>Aspidochirotacea</taxon>
        <taxon>Aspidochirotida</taxon>
        <taxon>Holothuriidae</taxon>
        <taxon>Holothuria</taxon>
    </lineage>
</organism>
<evidence type="ECO:0000313" key="4">
    <source>
        <dbReference type="Proteomes" id="UP001152320"/>
    </source>
</evidence>
<dbReference type="EMBL" id="JAIZAY010000022">
    <property type="protein sequence ID" value="KAJ8020567.1"/>
    <property type="molecule type" value="Genomic_DNA"/>
</dbReference>
<keyword evidence="2" id="KW-1133">Transmembrane helix</keyword>
<feature type="transmembrane region" description="Helical" evidence="2">
    <location>
        <begin position="143"/>
        <end position="171"/>
    </location>
</feature>
<keyword evidence="2" id="KW-0472">Membrane</keyword>
<proteinExistence type="predicted"/>
<gene>
    <name evidence="3" type="ORF">HOLleu_40192</name>
</gene>
<reference evidence="3" key="1">
    <citation type="submission" date="2021-10" db="EMBL/GenBank/DDBJ databases">
        <title>Tropical sea cucumber genome reveals ecological adaptation and Cuvierian tubules defense mechanism.</title>
        <authorList>
            <person name="Chen T."/>
        </authorList>
    </citation>
    <scope>NUCLEOTIDE SEQUENCE</scope>
    <source>
        <strain evidence="3">Nanhai2018</strain>
        <tissue evidence="3">Muscle</tissue>
    </source>
</reference>
<dbReference type="PANTHER" id="PTHR23320">
    <property type="entry name" value="MEMBRANE-SPANNING 4-DOMAINS SUBFAMILY A MS4A -RELATED"/>
    <property type="match status" value="1"/>
</dbReference>
<dbReference type="Proteomes" id="UP001152320">
    <property type="component" value="Chromosome 22"/>
</dbReference>
<feature type="region of interest" description="Disordered" evidence="1">
    <location>
        <begin position="205"/>
        <end position="254"/>
    </location>
</feature>
<dbReference type="PANTHER" id="PTHR23320:SF165">
    <property type="entry name" value="MARVEL DOMAIN-CONTAINING PROTEIN"/>
    <property type="match status" value="1"/>
</dbReference>
<evidence type="ECO:0000256" key="2">
    <source>
        <dbReference type="SAM" id="Phobius"/>
    </source>
</evidence>
<dbReference type="AlphaFoldDB" id="A0A9Q1BDF6"/>
<protein>
    <submittedName>
        <fullName evidence="3">Uncharacterized protein</fullName>
    </submittedName>
</protein>
<evidence type="ECO:0000313" key="3">
    <source>
        <dbReference type="EMBL" id="KAJ8020567.1"/>
    </source>
</evidence>
<accession>A0A9Q1BDF6</accession>
<feature type="compositionally biased region" description="Polar residues" evidence="1">
    <location>
        <begin position="230"/>
        <end position="254"/>
    </location>
</feature>
<sequence length="254" mass="27303">MDTSTPLVVSQSSPSSIVEIRSMRQLSVSYDTIDVDGCKHSGMIQSIIGTLSIIFGVACVAIECEQSSIAYPIWGGVWFMTTGFIGCRSVAKLRSGSHVALVAYATLNIFCGVIAFNMLVVTSQAAIEESENSEASTPETARVALDCVLVFLGSAEVCAAVWGDIVAFCAIRNIRKQRSTLLSQQTTTTYQTMGNTAVITSPFQPHPYGASGYQPPPGYDAPPKYEEVSKSQMPPSYHDNTTAEPPEQQYSESS</sequence>
<comment type="caution">
    <text evidence="3">The sequence shown here is derived from an EMBL/GenBank/DDBJ whole genome shotgun (WGS) entry which is preliminary data.</text>
</comment>
<keyword evidence="2" id="KW-0812">Transmembrane</keyword>